<keyword evidence="3" id="KW-0238">DNA-binding</keyword>
<evidence type="ECO:0000256" key="2">
    <source>
        <dbReference type="ARBA" id="ARBA00023015"/>
    </source>
</evidence>
<dbReference type="InterPro" id="IPR005119">
    <property type="entry name" value="LysR_subst-bd"/>
</dbReference>
<accession>A0A848GYC4</accession>
<dbReference type="EMBL" id="JABBFX010000001">
    <property type="protein sequence ID" value="NML42282.1"/>
    <property type="molecule type" value="Genomic_DNA"/>
</dbReference>
<dbReference type="PROSITE" id="PS50931">
    <property type="entry name" value="HTH_LYSR"/>
    <property type="match status" value="1"/>
</dbReference>
<dbReference type="PANTHER" id="PTHR30419:SF8">
    <property type="entry name" value="NITROGEN ASSIMILATION TRANSCRIPTIONAL ACTIVATOR-RELATED"/>
    <property type="match status" value="1"/>
</dbReference>
<evidence type="ECO:0000313" key="7">
    <source>
        <dbReference type="Proteomes" id="UP000541185"/>
    </source>
</evidence>
<comment type="caution">
    <text evidence="6">The sequence shown here is derived from an EMBL/GenBank/DDBJ whole genome shotgun (WGS) entry which is preliminary data.</text>
</comment>
<proteinExistence type="inferred from homology"/>
<gene>
    <name evidence="6" type="ORF">HHL11_00880</name>
</gene>
<keyword evidence="2" id="KW-0805">Transcription regulation</keyword>
<dbReference type="SUPFAM" id="SSF53850">
    <property type="entry name" value="Periplasmic binding protein-like II"/>
    <property type="match status" value="1"/>
</dbReference>
<dbReference type="InterPro" id="IPR000847">
    <property type="entry name" value="LysR_HTH_N"/>
</dbReference>
<dbReference type="PANTHER" id="PTHR30419">
    <property type="entry name" value="HTH-TYPE TRANSCRIPTIONAL REGULATOR YBHD"/>
    <property type="match status" value="1"/>
</dbReference>
<dbReference type="GO" id="GO:0003700">
    <property type="term" value="F:DNA-binding transcription factor activity"/>
    <property type="evidence" value="ECO:0007669"/>
    <property type="project" value="InterPro"/>
</dbReference>
<dbReference type="Proteomes" id="UP000541185">
    <property type="component" value="Unassembled WGS sequence"/>
</dbReference>
<feature type="domain" description="HTH lysR-type" evidence="5">
    <location>
        <begin position="7"/>
        <end position="60"/>
    </location>
</feature>
<protein>
    <submittedName>
        <fullName evidence="6">LysR family transcriptional regulator</fullName>
    </submittedName>
</protein>
<dbReference type="Pfam" id="PF03466">
    <property type="entry name" value="LysR_substrate"/>
    <property type="match status" value="1"/>
</dbReference>
<dbReference type="GO" id="GO:0005829">
    <property type="term" value="C:cytosol"/>
    <property type="evidence" value="ECO:0007669"/>
    <property type="project" value="TreeGrafter"/>
</dbReference>
<name>A0A848GYC4_9BURK</name>
<dbReference type="InterPro" id="IPR036390">
    <property type="entry name" value="WH_DNA-bd_sf"/>
</dbReference>
<keyword evidence="4" id="KW-0804">Transcription</keyword>
<dbReference type="GO" id="GO:0003677">
    <property type="term" value="F:DNA binding"/>
    <property type="evidence" value="ECO:0007669"/>
    <property type="project" value="UniProtKB-KW"/>
</dbReference>
<dbReference type="RefSeq" id="WP_169416501.1">
    <property type="nucleotide sequence ID" value="NZ_JABBFX010000001.1"/>
</dbReference>
<comment type="similarity">
    <text evidence="1">Belongs to the LysR transcriptional regulatory family.</text>
</comment>
<evidence type="ECO:0000256" key="1">
    <source>
        <dbReference type="ARBA" id="ARBA00009437"/>
    </source>
</evidence>
<evidence type="ECO:0000259" key="5">
    <source>
        <dbReference type="PROSITE" id="PS50931"/>
    </source>
</evidence>
<dbReference type="InterPro" id="IPR050950">
    <property type="entry name" value="HTH-type_LysR_regulators"/>
</dbReference>
<organism evidence="6 7">
    <name type="scientific">Ramlibacter agri</name>
    <dbReference type="NCBI Taxonomy" id="2728837"/>
    <lineage>
        <taxon>Bacteria</taxon>
        <taxon>Pseudomonadati</taxon>
        <taxon>Pseudomonadota</taxon>
        <taxon>Betaproteobacteria</taxon>
        <taxon>Burkholderiales</taxon>
        <taxon>Comamonadaceae</taxon>
        <taxon>Ramlibacter</taxon>
    </lineage>
</organism>
<sequence>MQPFSLQVRYFEQVALNKSVRRAAERLHVSPSAVTRQIALFEEQLGAPLFDRLPRGVRLTAAGEMMLAQIQRMQREFGSALAQVDALKGMRRGHVGIGVLQYMSSHFVPELIVDVTRDHPGFAYTIHTGNSPEIIDRILKGEIDIGLCWAPPASTPVRTVRVYPVPIGVVVATDHELAGRKAMRLAECLTYPLVLQSQDMALRRTLEDAARGTGRRVAPFVESNSIATIVSLLVARAGISVMTRVTVQQELANGTLAHIPISDRGVSTMPLALMVRADRPLTPAAALLLELLEHRFNAYAGQASVASR</sequence>
<dbReference type="Pfam" id="PF00126">
    <property type="entry name" value="HTH_1"/>
    <property type="match status" value="1"/>
</dbReference>
<keyword evidence="7" id="KW-1185">Reference proteome</keyword>
<dbReference type="InterPro" id="IPR036388">
    <property type="entry name" value="WH-like_DNA-bd_sf"/>
</dbReference>
<dbReference type="Gene3D" id="1.10.10.10">
    <property type="entry name" value="Winged helix-like DNA-binding domain superfamily/Winged helix DNA-binding domain"/>
    <property type="match status" value="1"/>
</dbReference>
<dbReference type="SUPFAM" id="SSF46785">
    <property type="entry name" value="Winged helix' DNA-binding domain"/>
    <property type="match status" value="1"/>
</dbReference>
<dbReference type="Gene3D" id="3.40.190.290">
    <property type="match status" value="1"/>
</dbReference>
<evidence type="ECO:0000256" key="3">
    <source>
        <dbReference type="ARBA" id="ARBA00023125"/>
    </source>
</evidence>
<evidence type="ECO:0000313" key="6">
    <source>
        <dbReference type="EMBL" id="NML42282.1"/>
    </source>
</evidence>
<evidence type="ECO:0000256" key="4">
    <source>
        <dbReference type="ARBA" id="ARBA00023163"/>
    </source>
</evidence>
<reference evidence="6 7" key="1">
    <citation type="submission" date="2020-04" db="EMBL/GenBank/DDBJ databases">
        <title>Ramlibacter sp. G-1-2-2 isolated from soil.</title>
        <authorList>
            <person name="Dahal R.H."/>
        </authorList>
    </citation>
    <scope>NUCLEOTIDE SEQUENCE [LARGE SCALE GENOMIC DNA]</scope>
    <source>
        <strain evidence="6 7">G-1-2-2</strain>
    </source>
</reference>
<dbReference type="AlphaFoldDB" id="A0A848GYC4"/>
<dbReference type="FunFam" id="1.10.10.10:FF:000001">
    <property type="entry name" value="LysR family transcriptional regulator"/>
    <property type="match status" value="1"/>
</dbReference>